<evidence type="ECO:0000256" key="1">
    <source>
        <dbReference type="SAM" id="SignalP"/>
    </source>
</evidence>
<sequence length="401" mass="43122">MKPRHTHFGFWCLTFLLAWCAIAFRVAYAAENPAAPGGSSGASSASAPEGGWSVPSVIQRRWFNVPRVQGRLTAADLGLVINTEDPYSVRVGEYYAKARGIPDARILKVALPVRATLTKEEFAEFNRRVDRFYGGRVQALALAWRLPYAVECNAITGALAMGFDPALCANTCGMPKPSPYFGSASTRPHADHKMRLSMLLAAPSFDSAKALIDRGVKSDGTLGSPTSPVANVHFLTTADNVRSVRNVLFPPPGPIKAMALNISLDRAEHLRNASNVLIYLTGSTQVQYLDTVQFLPGALADHLTSFGGVLDKPHGQMNILSWIEAGATATYGTASEPCAHLQKFPHPQGLLLFYAQGATALEAYWKSVAWPQQGLFVGEPLAAPFDRGVAARNAISESATP</sequence>
<proteinExistence type="predicted"/>
<evidence type="ECO:0000313" key="3">
    <source>
        <dbReference type="Proteomes" id="UP000292120"/>
    </source>
</evidence>
<feature type="chain" id="PRO_5020550051" evidence="1">
    <location>
        <begin position="30"/>
        <end position="401"/>
    </location>
</feature>
<keyword evidence="3" id="KW-1185">Reference proteome</keyword>
<keyword evidence="1" id="KW-0732">Signal</keyword>
<dbReference type="Proteomes" id="UP000292120">
    <property type="component" value="Unassembled WGS sequence"/>
</dbReference>
<dbReference type="OrthoDB" id="420256at2"/>
<name>A0A4Q9H0F5_9BURK</name>
<gene>
    <name evidence="2" type="ORF">EYS42_05275</name>
</gene>
<accession>A0A4Q9H0F5</accession>
<protein>
    <submittedName>
        <fullName evidence="2">TIGR03790 family protein</fullName>
    </submittedName>
</protein>
<dbReference type="InterPro" id="IPR022265">
    <property type="entry name" value="CHP03790"/>
</dbReference>
<reference evidence="2 3" key="1">
    <citation type="submission" date="2019-02" db="EMBL/GenBank/DDBJ databases">
        <title>Aquabacterium sp. strain KMB7.</title>
        <authorList>
            <person name="Chen W.-M."/>
        </authorList>
    </citation>
    <scope>NUCLEOTIDE SEQUENCE [LARGE SCALE GENOMIC DNA]</scope>
    <source>
        <strain evidence="2 3">KMB7</strain>
    </source>
</reference>
<comment type="caution">
    <text evidence="2">The sequence shown here is derived from an EMBL/GenBank/DDBJ whole genome shotgun (WGS) entry which is preliminary data.</text>
</comment>
<evidence type="ECO:0000313" key="2">
    <source>
        <dbReference type="EMBL" id="TBO32598.1"/>
    </source>
</evidence>
<dbReference type="AlphaFoldDB" id="A0A4Q9H0F5"/>
<dbReference type="EMBL" id="SIXI01000002">
    <property type="protein sequence ID" value="TBO32598.1"/>
    <property type="molecule type" value="Genomic_DNA"/>
</dbReference>
<dbReference type="NCBIfam" id="TIGR03790">
    <property type="entry name" value="TIGR03790 family protein"/>
    <property type="match status" value="1"/>
</dbReference>
<feature type="signal peptide" evidence="1">
    <location>
        <begin position="1"/>
        <end position="29"/>
    </location>
</feature>
<organism evidence="2 3">
    <name type="scientific">Aquabacterium lacunae</name>
    <dbReference type="NCBI Taxonomy" id="2528630"/>
    <lineage>
        <taxon>Bacteria</taxon>
        <taxon>Pseudomonadati</taxon>
        <taxon>Pseudomonadota</taxon>
        <taxon>Betaproteobacteria</taxon>
        <taxon>Burkholderiales</taxon>
        <taxon>Aquabacterium</taxon>
    </lineage>
</organism>